<feature type="domain" description="Casparian strip membrane protein" evidence="8">
    <location>
        <begin position="2"/>
        <end position="56"/>
    </location>
</feature>
<name>A0AAV2ET98_9ROSI</name>
<evidence type="ECO:0000256" key="1">
    <source>
        <dbReference type="ARBA" id="ARBA00004651"/>
    </source>
</evidence>
<keyword evidence="4 7" id="KW-0812">Transmembrane</keyword>
<proteinExistence type="inferred from homology"/>
<sequence>MVMGLVVAGCSAAMAIGVIGKYGENHSGWMPICDHFHRFCNRGTTSLALSYISLVLLFILTIMSSRNSSRSN</sequence>
<dbReference type="Pfam" id="PF04535">
    <property type="entry name" value="CASP_dom"/>
    <property type="match status" value="1"/>
</dbReference>
<feature type="transmembrane region" description="Helical" evidence="7">
    <location>
        <begin position="44"/>
        <end position="63"/>
    </location>
</feature>
<keyword evidence="10" id="KW-1185">Reference proteome</keyword>
<comment type="subcellular location">
    <subcellularLocation>
        <location evidence="1 7">Cell membrane</location>
        <topology evidence="1 7">Multi-pass membrane protein</topology>
    </subcellularLocation>
</comment>
<evidence type="ECO:0000256" key="4">
    <source>
        <dbReference type="ARBA" id="ARBA00022692"/>
    </source>
</evidence>
<accession>A0AAV2ET98</accession>
<evidence type="ECO:0000256" key="6">
    <source>
        <dbReference type="ARBA" id="ARBA00023136"/>
    </source>
</evidence>
<dbReference type="Proteomes" id="UP001497516">
    <property type="component" value="Chromosome 5"/>
</dbReference>
<keyword evidence="5 7" id="KW-1133">Transmembrane helix</keyword>
<evidence type="ECO:0000256" key="3">
    <source>
        <dbReference type="ARBA" id="ARBA00022475"/>
    </source>
</evidence>
<keyword evidence="6 7" id="KW-0472">Membrane</keyword>
<organism evidence="9 10">
    <name type="scientific">Linum trigynum</name>
    <dbReference type="NCBI Taxonomy" id="586398"/>
    <lineage>
        <taxon>Eukaryota</taxon>
        <taxon>Viridiplantae</taxon>
        <taxon>Streptophyta</taxon>
        <taxon>Embryophyta</taxon>
        <taxon>Tracheophyta</taxon>
        <taxon>Spermatophyta</taxon>
        <taxon>Magnoliopsida</taxon>
        <taxon>eudicotyledons</taxon>
        <taxon>Gunneridae</taxon>
        <taxon>Pentapetalae</taxon>
        <taxon>rosids</taxon>
        <taxon>fabids</taxon>
        <taxon>Malpighiales</taxon>
        <taxon>Linaceae</taxon>
        <taxon>Linum</taxon>
    </lineage>
</organism>
<dbReference type="InterPro" id="IPR006459">
    <property type="entry name" value="CASP/CASPL"/>
</dbReference>
<comment type="caution">
    <text evidence="7">Lacks conserved residue(s) required for the propagation of feature annotation.</text>
</comment>
<reference evidence="9 10" key="1">
    <citation type="submission" date="2024-04" db="EMBL/GenBank/DDBJ databases">
        <authorList>
            <person name="Fracassetti M."/>
        </authorList>
    </citation>
    <scope>NUCLEOTIDE SEQUENCE [LARGE SCALE GENOMIC DNA]</scope>
</reference>
<evidence type="ECO:0000259" key="8">
    <source>
        <dbReference type="Pfam" id="PF04535"/>
    </source>
</evidence>
<evidence type="ECO:0000313" key="10">
    <source>
        <dbReference type="Proteomes" id="UP001497516"/>
    </source>
</evidence>
<dbReference type="GO" id="GO:0005886">
    <property type="term" value="C:plasma membrane"/>
    <property type="evidence" value="ECO:0007669"/>
    <property type="project" value="UniProtKB-SubCell"/>
</dbReference>
<dbReference type="InterPro" id="IPR006702">
    <property type="entry name" value="CASP_dom"/>
</dbReference>
<comment type="similarity">
    <text evidence="2 7">Belongs to the Casparian strip membrane proteins (CASP) family.</text>
</comment>
<evidence type="ECO:0000256" key="2">
    <source>
        <dbReference type="ARBA" id="ARBA00007651"/>
    </source>
</evidence>
<evidence type="ECO:0000256" key="7">
    <source>
        <dbReference type="RuleBase" id="RU361233"/>
    </source>
</evidence>
<dbReference type="AlphaFoldDB" id="A0AAV2ET98"/>
<gene>
    <name evidence="9" type="ORF">LTRI10_LOCUS30068</name>
</gene>
<dbReference type="NCBIfam" id="TIGR01569">
    <property type="entry name" value="A_tha_TIGR01569"/>
    <property type="match status" value="1"/>
</dbReference>
<protein>
    <recommendedName>
        <fullName evidence="7">CASP-like protein</fullName>
    </recommendedName>
</protein>
<evidence type="ECO:0000313" key="9">
    <source>
        <dbReference type="EMBL" id="CAL1389190.1"/>
    </source>
</evidence>
<evidence type="ECO:0000256" key="5">
    <source>
        <dbReference type="ARBA" id="ARBA00022989"/>
    </source>
</evidence>
<keyword evidence="3 7" id="KW-1003">Cell membrane</keyword>
<comment type="subunit">
    <text evidence="7">Homodimer and heterodimers.</text>
</comment>
<dbReference type="EMBL" id="OZ034818">
    <property type="protein sequence ID" value="CAL1389190.1"/>
    <property type="molecule type" value="Genomic_DNA"/>
</dbReference>